<keyword evidence="9 10" id="KW-0143">Chaperone</keyword>
<dbReference type="RefSeq" id="WP_111569621.1">
    <property type="nucleotide sequence ID" value="NZ_PIPK01000008.1"/>
</dbReference>
<dbReference type="InterPro" id="IPR029046">
    <property type="entry name" value="LolA/LolB/LppX"/>
</dbReference>
<evidence type="ECO:0000256" key="9">
    <source>
        <dbReference type="ARBA" id="ARBA00023186"/>
    </source>
</evidence>
<protein>
    <recommendedName>
        <fullName evidence="4 10">Outer-membrane lipoprotein carrier protein</fullName>
    </recommendedName>
</protein>
<reference evidence="11 13" key="2">
    <citation type="submission" date="2018-06" db="EMBL/GenBank/DDBJ databases">
        <title>Genomic Encyclopedia of Type Strains, Phase III (KMG-III): the genomes of soil and plant-associated and newly described type strains.</title>
        <authorList>
            <person name="Whitman W."/>
        </authorList>
    </citation>
    <scope>NUCLEOTIDE SEQUENCE [LARGE SCALE GENOMIC DNA]</scope>
    <source>
        <strain evidence="11 13">CGMCC 1.15366</strain>
    </source>
</reference>
<evidence type="ECO:0000256" key="7">
    <source>
        <dbReference type="ARBA" id="ARBA00022764"/>
    </source>
</evidence>
<evidence type="ECO:0000313" key="12">
    <source>
        <dbReference type="EMBL" id="RUO23800.1"/>
    </source>
</evidence>
<feature type="signal peptide" evidence="10">
    <location>
        <begin position="1"/>
        <end position="29"/>
    </location>
</feature>
<dbReference type="GO" id="GO:0044874">
    <property type="term" value="P:lipoprotein localization to outer membrane"/>
    <property type="evidence" value="ECO:0007669"/>
    <property type="project" value="UniProtKB-UniRule"/>
</dbReference>
<name>A0A327WUJ3_9GAMM</name>
<keyword evidence="11" id="KW-0449">Lipoprotein</keyword>
<keyword evidence="7 10" id="KW-0574">Periplasm</keyword>
<evidence type="ECO:0000256" key="8">
    <source>
        <dbReference type="ARBA" id="ARBA00022927"/>
    </source>
</evidence>
<dbReference type="CDD" id="cd16325">
    <property type="entry name" value="LolA"/>
    <property type="match status" value="1"/>
</dbReference>
<comment type="function">
    <text evidence="10">Participates in the translocation of lipoproteins from the inner membrane to the outer membrane. Only forms a complex with a lipoprotein if the residue after the N-terminal Cys is not an aspartate (The Asp acts as a targeting signal to indicate that the lipoprotein should stay in the inner membrane).</text>
</comment>
<comment type="similarity">
    <text evidence="2 10">Belongs to the LolA family.</text>
</comment>
<keyword evidence="8 10" id="KW-0653">Protein transport</keyword>
<proteinExistence type="inferred from homology"/>
<evidence type="ECO:0000256" key="3">
    <source>
        <dbReference type="ARBA" id="ARBA00011245"/>
    </source>
</evidence>
<dbReference type="EMBL" id="QLMD01000008">
    <property type="protein sequence ID" value="RAJ96447.1"/>
    <property type="molecule type" value="Genomic_DNA"/>
</dbReference>
<dbReference type="Gene3D" id="2.50.20.10">
    <property type="entry name" value="Lipoprotein localisation LolA/LolB/LppX"/>
    <property type="match status" value="1"/>
</dbReference>
<sequence precursor="true">MTMKYGLSQMVATAVAGVALLTAAPFVYAQDAYEQLRTKLAAIDTLQAQFEQQVFDDRGELQEQLSGELTLKRPHFLRWETEFPDESVMVADGRAVWYYNAFVEQLSIFDQAQDLEQNPMLVLLSDDESAWQSFEVSVDDGMWYIRENQASYAQTSLGIRFSDSNAIQTLKIDDGQGQVSVFELSQIRMNEPVNDALFEVEVPAHVDIDDQRSR</sequence>
<dbReference type="InterPro" id="IPR004564">
    <property type="entry name" value="OM_lipoprot_carrier_LolA-like"/>
</dbReference>
<evidence type="ECO:0000256" key="1">
    <source>
        <dbReference type="ARBA" id="ARBA00004418"/>
    </source>
</evidence>
<reference evidence="12 14" key="1">
    <citation type="journal article" date="2018" name="Front. Microbiol.">
        <title>Genome-Based Analysis Reveals the Taxonomy and Diversity of the Family Idiomarinaceae.</title>
        <authorList>
            <person name="Liu Y."/>
            <person name="Lai Q."/>
            <person name="Shao Z."/>
        </authorList>
    </citation>
    <scope>NUCLEOTIDE SEQUENCE [LARGE SCALE GENOMIC DNA]</scope>
    <source>
        <strain evidence="12 14">CF12-14</strain>
    </source>
</reference>
<dbReference type="InterPro" id="IPR018323">
    <property type="entry name" value="OM_lipoprot_carrier_LolA_Pbac"/>
</dbReference>
<dbReference type="AlphaFoldDB" id="A0A327WUJ3"/>
<evidence type="ECO:0000256" key="4">
    <source>
        <dbReference type="ARBA" id="ARBA00014035"/>
    </source>
</evidence>
<comment type="subunit">
    <text evidence="3 10">Monomer.</text>
</comment>
<dbReference type="PANTHER" id="PTHR35869:SF1">
    <property type="entry name" value="OUTER-MEMBRANE LIPOPROTEIN CARRIER PROTEIN"/>
    <property type="match status" value="1"/>
</dbReference>
<evidence type="ECO:0000256" key="5">
    <source>
        <dbReference type="ARBA" id="ARBA00022448"/>
    </source>
</evidence>
<comment type="caution">
    <text evidence="11">The sequence shown here is derived from an EMBL/GenBank/DDBJ whole genome shotgun (WGS) entry which is preliminary data.</text>
</comment>
<dbReference type="Proteomes" id="UP000249203">
    <property type="component" value="Unassembled WGS sequence"/>
</dbReference>
<organism evidence="11 13">
    <name type="scientific">Aliidiomarina maris</name>
    <dbReference type="NCBI Taxonomy" id="531312"/>
    <lineage>
        <taxon>Bacteria</taxon>
        <taxon>Pseudomonadati</taxon>
        <taxon>Pseudomonadota</taxon>
        <taxon>Gammaproteobacteria</taxon>
        <taxon>Alteromonadales</taxon>
        <taxon>Idiomarinaceae</taxon>
        <taxon>Aliidiomarina</taxon>
    </lineage>
</organism>
<dbReference type="GO" id="GO:0042953">
    <property type="term" value="P:lipoprotein transport"/>
    <property type="evidence" value="ECO:0007669"/>
    <property type="project" value="InterPro"/>
</dbReference>
<gene>
    <name evidence="10 12" type="primary">lolA</name>
    <name evidence="11" type="ORF">B0I24_10825</name>
    <name evidence="12" type="ORF">CWE07_09840</name>
</gene>
<dbReference type="Pfam" id="PF03548">
    <property type="entry name" value="LolA"/>
    <property type="match status" value="1"/>
</dbReference>
<evidence type="ECO:0000313" key="14">
    <source>
        <dbReference type="Proteomes" id="UP000287865"/>
    </source>
</evidence>
<dbReference type="SUPFAM" id="SSF89392">
    <property type="entry name" value="Prokaryotic lipoproteins and lipoprotein localization factors"/>
    <property type="match status" value="1"/>
</dbReference>
<accession>A0A327WUJ3</accession>
<feature type="chain" id="PRO_5016473083" description="Outer-membrane lipoprotein carrier protein" evidence="10">
    <location>
        <begin position="30"/>
        <end position="214"/>
    </location>
</feature>
<evidence type="ECO:0000313" key="13">
    <source>
        <dbReference type="Proteomes" id="UP000249203"/>
    </source>
</evidence>
<keyword evidence="6 10" id="KW-0732">Signal</keyword>
<evidence type="ECO:0000256" key="10">
    <source>
        <dbReference type="HAMAP-Rule" id="MF_00240"/>
    </source>
</evidence>
<keyword evidence="14" id="KW-1185">Reference proteome</keyword>
<dbReference type="NCBIfam" id="TIGR00547">
    <property type="entry name" value="lolA"/>
    <property type="match status" value="1"/>
</dbReference>
<dbReference type="HAMAP" id="MF_00240">
    <property type="entry name" value="LolA"/>
    <property type="match status" value="1"/>
</dbReference>
<evidence type="ECO:0000256" key="2">
    <source>
        <dbReference type="ARBA" id="ARBA00007615"/>
    </source>
</evidence>
<dbReference type="EMBL" id="PIPK01000008">
    <property type="protein sequence ID" value="RUO23800.1"/>
    <property type="molecule type" value="Genomic_DNA"/>
</dbReference>
<dbReference type="GO" id="GO:0030288">
    <property type="term" value="C:outer membrane-bounded periplasmic space"/>
    <property type="evidence" value="ECO:0007669"/>
    <property type="project" value="TreeGrafter"/>
</dbReference>
<comment type="subcellular location">
    <subcellularLocation>
        <location evidence="1 10">Periplasm</location>
    </subcellularLocation>
</comment>
<keyword evidence="5 10" id="KW-0813">Transport</keyword>
<dbReference type="PANTHER" id="PTHR35869">
    <property type="entry name" value="OUTER-MEMBRANE LIPOPROTEIN CARRIER PROTEIN"/>
    <property type="match status" value="1"/>
</dbReference>
<evidence type="ECO:0000313" key="11">
    <source>
        <dbReference type="EMBL" id="RAJ96447.1"/>
    </source>
</evidence>
<dbReference type="OrthoDB" id="9787361at2"/>
<dbReference type="Proteomes" id="UP000287865">
    <property type="component" value="Unassembled WGS sequence"/>
</dbReference>
<evidence type="ECO:0000256" key="6">
    <source>
        <dbReference type="ARBA" id="ARBA00022729"/>
    </source>
</evidence>